<sequence>EERQVTPLVDAFRGGTSVQAELQILRSVVGVGHLLWDAHRQGQIAAQLPYDDRHADVAGVQLNVAAGATLRDPQGPYFPGGVAVIPVNVVAGVSVVRHSLVNTLLCTVFKRLEYDGDLGADDNVSDQPFRCHFNSAISIPRPVGIYVENKS</sequence>
<dbReference type="AlphaFoldDB" id="A0A3P8Y3P3"/>
<organism evidence="1 2">
    <name type="scientific">Esox lucius</name>
    <name type="common">Northern pike</name>
    <dbReference type="NCBI Taxonomy" id="8010"/>
    <lineage>
        <taxon>Eukaryota</taxon>
        <taxon>Metazoa</taxon>
        <taxon>Chordata</taxon>
        <taxon>Craniata</taxon>
        <taxon>Vertebrata</taxon>
        <taxon>Euteleostomi</taxon>
        <taxon>Actinopterygii</taxon>
        <taxon>Neopterygii</taxon>
        <taxon>Teleostei</taxon>
        <taxon>Protacanthopterygii</taxon>
        <taxon>Esociformes</taxon>
        <taxon>Esocidae</taxon>
        <taxon>Esox</taxon>
    </lineage>
</organism>
<dbReference type="Proteomes" id="UP000265140">
    <property type="component" value="Chromosome 13"/>
</dbReference>
<name>A0A3P8Y3P3_ESOLU</name>
<protein>
    <submittedName>
        <fullName evidence="1">Uncharacterized protein</fullName>
    </submittedName>
</protein>
<accession>A0A3P8Y3P3</accession>
<dbReference type="GeneTree" id="ENSGT00940000176950"/>
<dbReference type="Ensembl" id="ENSELUT00000001689.3">
    <property type="protein sequence ID" value="ENSELUP00000010715.3"/>
    <property type="gene ID" value="ENSELUG00000011175.3"/>
</dbReference>
<evidence type="ECO:0000313" key="1">
    <source>
        <dbReference type="Ensembl" id="ENSELUP00000010715.3"/>
    </source>
</evidence>
<proteinExistence type="predicted"/>
<reference evidence="1" key="4">
    <citation type="submission" date="2025-09" db="UniProtKB">
        <authorList>
            <consortium name="Ensembl"/>
        </authorList>
    </citation>
    <scope>IDENTIFICATION</scope>
</reference>
<reference evidence="1" key="2">
    <citation type="submission" date="2020-02" db="EMBL/GenBank/DDBJ databases">
        <title>Esox lucius (northern pike) genome, fEsoLuc1, primary haplotype.</title>
        <authorList>
            <person name="Myers G."/>
            <person name="Karagic N."/>
            <person name="Meyer A."/>
            <person name="Pippel M."/>
            <person name="Reichard M."/>
            <person name="Winkler S."/>
            <person name="Tracey A."/>
            <person name="Sims Y."/>
            <person name="Howe K."/>
            <person name="Rhie A."/>
            <person name="Formenti G."/>
            <person name="Durbin R."/>
            <person name="Fedrigo O."/>
            <person name="Jarvis E.D."/>
        </authorList>
    </citation>
    <scope>NUCLEOTIDE SEQUENCE [LARGE SCALE GENOMIC DNA]</scope>
</reference>
<reference evidence="1" key="3">
    <citation type="submission" date="2025-08" db="UniProtKB">
        <authorList>
            <consortium name="Ensembl"/>
        </authorList>
    </citation>
    <scope>IDENTIFICATION</scope>
</reference>
<evidence type="ECO:0000313" key="2">
    <source>
        <dbReference type="Proteomes" id="UP000265140"/>
    </source>
</evidence>
<keyword evidence="2" id="KW-1185">Reference proteome</keyword>
<dbReference type="InParanoid" id="A0A3P8Y3P3"/>
<reference evidence="2" key="1">
    <citation type="journal article" date="2014" name="PLoS ONE">
        <title>The genome and linkage map of the northern pike (Esox lucius): conserved synteny revealed between the salmonid sister group and the Neoteleostei.</title>
        <authorList>
            <person name="Rondeau E.B."/>
            <person name="Minkley D.R."/>
            <person name="Leong J.S."/>
            <person name="Messmer A.M."/>
            <person name="Jantzen J.R."/>
            <person name="von Schalburg K.R."/>
            <person name="Lemon C."/>
            <person name="Bird N.H."/>
            <person name="Koop B.F."/>
        </authorList>
    </citation>
    <scope>NUCLEOTIDE SEQUENCE</scope>
</reference>